<feature type="transmembrane region" description="Helical" evidence="1">
    <location>
        <begin position="41"/>
        <end position="63"/>
    </location>
</feature>
<name>A0ABX0J235_9BACL</name>
<dbReference type="Gene3D" id="1.20.1250.20">
    <property type="entry name" value="MFS general substrate transporter like domains"/>
    <property type="match status" value="1"/>
</dbReference>
<comment type="caution">
    <text evidence="2">The sequence shown here is derived from an EMBL/GenBank/DDBJ whole genome shotgun (WGS) entry which is preliminary data.</text>
</comment>
<evidence type="ECO:0008006" key="4">
    <source>
        <dbReference type="Google" id="ProtNLM"/>
    </source>
</evidence>
<keyword evidence="1" id="KW-0472">Membrane</keyword>
<evidence type="ECO:0000313" key="3">
    <source>
        <dbReference type="Proteomes" id="UP001165962"/>
    </source>
</evidence>
<keyword evidence="1" id="KW-1133">Transmembrane helix</keyword>
<dbReference type="SUPFAM" id="SSF103473">
    <property type="entry name" value="MFS general substrate transporter"/>
    <property type="match status" value="1"/>
</dbReference>
<reference evidence="2" key="1">
    <citation type="submission" date="2020-03" db="EMBL/GenBank/DDBJ databases">
        <title>Draft sequencing of Paenibacilllus sp. S3N08.</title>
        <authorList>
            <person name="Kim D.-U."/>
        </authorList>
    </citation>
    <scope>NUCLEOTIDE SEQUENCE</scope>
    <source>
        <strain evidence="2">S3N08</strain>
    </source>
</reference>
<keyword evidence="3" id="KW-1185">Reference proteome</keyword>
<sequence length="98" mass="10366">MADSVRAIAEWRRQPAKLGALQASAAIASKDPKLSGKKENLLPNFTFVNSLAQFSGPIIGGVLADAGSFLFVFAAFIGFTVVSTLSAWLLPKLNKRSG</sequence>
<evidence type="ECO:0000256" key="1">
    <source>
        <dbReference type="SAM" id="Phobius"/>
    </source>
</evidence>
<dbReference type="RefSeq" id="WP_166147501.1">
    <property type="nucleotide sequence ID" value="NZ_JAAOIW010000002.1"/>
</dbReference>
<proteinExistence type="predicted"/>
<organism evidence="2 3">
    <name type="scientific">Paenibacillus agricola</name>
    <dbReference type="NCBI Taxonomy" id="2716264"/>
    <lineage>
        <taxon>Bacteria</taxon>
        <taxon>Bacillati</taxon>
        <taxon>Bacillota</taxon>
        <taxon>Bacilli</taxon>
        <taxon>Bacillales</taxon>
        <taxon>Paenibacillaceae</taxon>
        <taxon>Paenibacillus</taxon>
    </lineage>
</organism>
<dbReference type="EMBL" id="JAAOIW010000002">
    <property type="protein sequence ID" value="NHN29491.1"/>
    <property type="molecule type" value="Genomic_DNA"/>
</dbReference>
<protein>
    <recommendedName>
        <fullName evidence="4">MFS transporter</fullName>
    </recommendedName>
</protein>
<gene>
    <name evidence="2" type="ORF">G9U52_06550</name>
</gene>
<accession>A0ABX0J235</accession>
<evidence type="ECO:0000313" key="2">
    <source>
        <dbReference type="EMBL" id="NHN29491.1"/>
    </source>
</evidence>
<keyword evidence="1" id="KW-0812">Transmembrane</keyword>
<feature type="transmembrane region" description="Helical" evidence="1">
    <location>
        <begin position="69"/>
        <end position="90"/>
    </location>
</feature>
<dbReference type="Proteomes" id="UP001165962">
    <property type="component" value="Unassembled WGS sequence"/>
</dbReference>
<dbReference type="InterPro" id="IPR036259">
    <property type="entry name" value="MFS_trans_sf"/>
</dbReference>